<dbReference type="KEGG" id="soe:110789701"/>
<comment type="similarity">
    <text evidence="1">Belongs to the GeBP family.</text>
</comment>
<evidence type="ECO:0000313" key="5">
    <source>
        <dbReference type="RefSeq" id="XP_021850098.1"/>
    </source>
</evidence>
<feature type="compositionally biased region" description="Basic and acidic residues" evidence="2">
    <location>
        <begin position="127"/>
        <end position="138"/>
    </location>
</feature>
<dbReference type="AlphaFoldDB" id="A0A9R0IJG7"/>
<reference evidence="4" key="1">
    <citation type="journal article" date="2021" name="Nat. Commun.">
        <title>Genomic analyses provide insights into spinach domestication and the genetic basis of agronomic traits.</title>
        <authorList>
            <person name="Cai X."/>
            <person name="Sun X."/>
            <person name="Xu C."/>
            <person name="Sun H."/>
            <person name="Wang X."/>
            <person name="Ge C."/>
            <person name="Zhang Z."/>
            <person name="Wang Q."/>
            <person name="Fei Z."/>
            <person name="Jiao C."/>
            <person name="Wang Q."/>
        </authorList>
    </citation>
    <scope>NUCLEOTIDE SEQUENCE [LARGE SCALE GENOMIC DNA]</scope>
    <source>
        <strain evidence="4">cv. Varoflay</strain>
    </source>
</reference>
<dbReference type="RefSeq" id="XP_021850098.1">
    <property type="nucleotide sequence ID" value="XM_021994406.2"/>
</dbReference>
<evidence type="ECO:0000256" key="2">
    <source>
        <dbReference type="SAM" id="MobiDB-lite"/>
    </source>
</evidence>
<dbReference type="GO" id="GO:0006355">
    <property type="term" value="P:regulation of DNA-templated transcription"/>
    <property type="evidence" value="ECO:0007669"/>
    <property type="project" value="InterPro"/>
</dbReference>
<dbReference type="InterPro" id="IPR053932">
    <property type="entry name" value="GeBP-like_DBD"/>
</dbReference>
<gene>
    <name evidence="5" type="primary">LOC110789701</name>
</gene>
<dbReference type="Pfam" id="PF04504">
    <property type="entry name" value="GeBP-like_DBD"/>
    <property type="match status" value="1"/>
</dbReference>
<keyword evidence="4" id="KW-1185">Reference proteome</keyword>
<proteinExistence type="inferred from homology"/>
<dbReference type="Proteomes" id="UP000813463">
    <property type="component" value="Chromosome 6"/>
</dbReference>
<evidence type="ECO:0000259" key="3">
    <source>
        <dbReference type="Pfam" id="PF04504"/>
    </source>
</evidence>
<reference evidence="5" key="2">
    <citation type="submission" date="2025-08" db="UniProtKB">
        <authorList>
            <consortium name="RefSeq"/>
        </authorList>
    </citation>
    <scope>IDENTIFICATION</scope>
    <source>
        <tissue evidence="5">Leaf</tissue>
    </source>
</reference>
<accession>A0A9R0IJG7</accession>
<feature type="compositionally biased region" description="Acidic residues" evidence="2">
    <location>
        <begin position="31"/>
        <end position="40"/>
    </location>
</feature>
<dbReference type="OrthoDB" id="661680at2759"/>
<dbReference type="PANTHER" id="PTHR31662">
    <property type="entry name" value="BNAANNG10740D PROTEIN-RELATED"/>
    <property type="match status" value="1"/>
</dbReference>
<organism evidence="4 5">
    <name type="scientific">Spinacia oleracea</name>
    <name type="common">Spinach</name>
    <dbReference type="NCBI Taxonomy" id="3562"/>
    <lineage>
        <taxon>Eukaryota</taxon>
        <taxon>Viridiplantae</taxon>
        <taxon>Streptophyta</taxon>
        <taxon>Embryophyta</taxon>
        <taxon>Tracheophyta</taxon>
        <taxon>Spermatophyta</taxon>
        <taxon>Magnoliopsida</taxon>
        <taxon>eudicotyledons</taxon>
        <taxon>Gunneridae</taxon>
        <taxon>Pentapetalae</taxon>
        <taxon>Caryophyllales</taxon>
        <taxon>Chenopodiaceae</taxon>
        <taxon>Chenopodioideae</taxon>
        <taxon>Anserineae</taxon>
        <taxon>Spinacia</taxon>
    </lineage>
</organism>
<feature type="compositionally biased region" description="Low complexity" evidence="2">
    <location>
        <begin position="64"/>
        <end position="76"/>
    </location>
</feature>
<evidence type="ECO:0000313" key="4">
    <source>
        <dbReference type="Proteomes" id="UP000813463"/>
    </source>
</evidence>
<dbReference type="GeneID" id="110789701"/>
<feature type="domain" description="Glabrous enhancer-binding protein-like DBD" evidence="3">
    <location>
        <begin position="171"/>
        <end position="258"/>
    </location>
</feature>
<dbReference type="GO" id="GO:0005634">
    <property type="term" value="C:nucleus"/>
    <property type="evidence" value="ECO:0000318"/>
    <property type="project" value="GO_Central"/>
</dbReference>
<sequence length="410" mass="44643">MARNKAQKPLTEDPPEADSSEEVTGSSSSGEEGEEPEEEVSNTGSSSGEEEEETPSTPVPPPALASSKKLPSSAAATKRPLPEDDSDDDTTDDSPLHTLKSASKPAIETPSTASKPRSKSTVAALAAEKRPSESELKTSSKKPRKEKSGSGAAPLAAVSPVVHEEGSKKLFQRVFSEDDEIEILKGMIEYRAKRGADPMFEIDDFYGFVKKSVHVDVNKGQIVDKVRRLKKKFFNAKKKKLSNPHEIHAFELSKKIWDINGGDDVMEDDKINNGAVEHNNNNVWSSPKPKPRVLKLKTGGGGGVGGTSTGNGGVVLEEMKKKKEDNEGEKGGGKVSEFVEKDVEFEVGEAVAWEKLRKKGLTMMGAKARAEIDEMWEKVAMKQAEAKILRSEVEQEETRRIMEALRSGKN</sequence>
<feature type="compositionally biased region" description="Acidic residues" evidence="2">
    <location>
        <begin position="83"/>
        <end position="92"/>
    </location>
</feature>
<dbReference type="InterPro" id="IPR007592">
    <property type="entry name" value="GEBP"/>
</dbReference>
<feature type="region of interest" description="Disordered" evidence="2">
    <location>
        <begin position="1"/>
        <end position="159"/>
    </location>
</feature>
<dbReference type="PANTHER" id="PTHR31662:SF33">
    <property type="entry name" value="DNA-BINDING STOREKEEPER PROTEIN TRANSCRIPTIONAL REGULATOR-LIKE PROTEIN"/>
    <property type="match status" value="1"/>
</dbReference>
<name>A0A9R0IJG7_SPIOL</name>
<protein>
    <submittedName>
        <fullName evidence="5">GLABROUS1 enhancer-binding protein-like</fullName>
    </submittedName>
</protein>
<evidence type="ECO:0000256" key="1">
    <source>
        <dbReference type="ARBA" id="ARBA00010820"/>
    </source>
</evidence>
<feature type="compositionally biased region" description="Polar residues" evidence="2">
    <location>
        <begin position="109"/>
        <end position="121"/>
    </location>
</feature>